<reference evidence="2" key="1">
    <citation type="journal article" date="2020" name="Nature">
        <title>Giant virus diversity and host interactions through global metagenomics.</title>
        <authorList>
            <person name="Schulz F."/>
            <person name="Roux S."/>
            <person name="Paez-Espino D."/>
            <person name="Jungbluth S."/>
            <person name="Walsh D.A."/>
            <person name="Denef V.J."/>
            <person name="McMahon K.D."/>
            <person name="Konstantinidis K.T."/>
            <person name="Eloe-Fadrosh E.A."/>
            <person name="Kyrpides N.C."/>
            <person name="Woyke T."/>
        </authorList>
    </citation>
    <scope>NUCLEOTIDE SEQUENCE</scope>
    <source>
        <strain evidence="2">GVMAG-M-3300023184-60</strain>
    </source>
</reference>
<evidence type="ECO:0000256" key="1">
    <source>
        <dbReference type="SAM" id="Phobius"/>
    </source>
</evidence>
<sequence>MCWNAAVSLNTYVFGLFASSFAYYNGITNLLGLIFYQSFIIMQLIEYFIWSKTFPNRLLSHIALLVILCIPIFNIIKIEKIPELIPYILVAYLAFIVILYTAIIPLNTIEFSSVPSKNGHLSWKWLTWNIYIILIWYAFLSLRWIIDKMYPTLIFVSIFLIISIILYKETNTWGSMWCWICNIISFCFILLVFNKDFCKM</sequence>
<feature type="transmembrane region" description="Helical" evidence="1">
    <location>
        <begin position="31"/>
        <end position="50"/>
    </location>
</feature>
<keyword evidence="1" id="KW-0812">Transmembrane</keyword>
<feature type="transmembrane region" description="Helical" evidence="1">
    <location>
        <begin position="149"/>
        <end position="167"/>
    </location>
</feature>
<keyword evidence="1" id="KW-1133">Transmembrane helix</keyword>
<feature type="transmembrane region" description="Helical" evidence="1">
    <location>
        <begin position="87"/>
        <end position="105"/>
    </location>
</feature>
<keyword evidence="1" id="KW-0472">Membrane</keyword>
<name>A0A6C0I9R6_9ZZZZ</name>
<dbReference type="EMBL" id="MN740141">
    <property type="protein sequence ID" value="QHT89519.1"/>
    <property type="molecule type" value="Genomic_DNA"/>
</dbReference>
<accession>A0A6C0I9R6</accession>
<proteinExistence type="predicted"/>
<feature type="transmembrane region" description="Helical" evidence="1">
    <location>
        <begin position="125"/>
        <end position="142"/>
    </location>
</feature>
<evidence type="ECO:0000313" key="2">
    <source>
        <dbReference type="EMBL" id="QHT89519.1"/>
    </source>
</evidence>
<dbReference type="AlphaFoldDB" id="A0A6C0I9R6"/>
<feature type="transmembrane region" description="Helical" evidence="1">
    <location>
        <begin position="173"/>
        <end position="193"/>
    </location>
</feature>
<feature type="transmembrane region" description="Helical" evidence="1">
    <location>
        <begin position="56"/>
        <end position="75"/>
    </location>
</feature>
<protein>
    <submittedName>
        <fullName evidence="2">Uncharacterized protein</fullName>
    </submittedName>
</protein>
<organism evidence="2">
    <name type="scientific">viral metagenome</name>
    <dbReference type="NCBI Taxonomy" id="1070528"/>
    <lineage>
        <taxon>unclassified sequences</taxon>
        <taxon>metagenomes</taxon>
        <taxon>organismal metagenomes</taxon>
    </lineage>
</organism>